<dbReference type="Proteomes" id="UP001500729">
    <property type="component" value="Unassembled WGS sequence"/>
</dbReference>
<evidence type="ECO:0000313" key="2">
    <source>
        <dbReference type="Proteomes" id="UP001500729"/>
    </source>
</evidence>
<comment type="caution">
    <text evidence="1">The sequence shown here is derived from an EMBL/GenBank/DDBJ whole genome shotgun (WGS) entry which is preliminary data.</text>
</comment>
<dbReference type="EMBL" id="BAAAGS010000057">
    <property type="protein sequence ID" value="GAA0552507.1"/>
    <property type="molecule type" value="Genomic_DNA"/>
</dbReference>
<evidence type="ECO:0000313" key="1">
    <source>
        <dbReference type="EMBL" id="GAA0552507.1"/>
    </source>
</evidence>
<reference evidence="2" key="1">
    <citation type="journal article" date="2019" name="Int. J. Syst. Evol. Microbiol.">
        <title>The Global Catalogue of Microorganisms (GCM) 10K type strain sequencing project: providing services to taxonomists for standard genome sequencing and annotation.</title>
        <authorList>
            <consortium name="The Broad Institute Genomics Platform"/>
            <consortium name="The Broad Institute Genome Sequencing Center for Infectious Disease"/>
            <person name="Wu L."/>
            <person name="Ma J."/>
        </authorList>
    </citation>
    <scope>NUCLEOTIDE SEQUENCE [LARGE SCALE GENOMIC DNA]</scope>
    <source>
        <strain evidence="2">JCM 10303</strain>
    </source>
</reference>
<name>A0ABP3NWP5_SACER</name>
<accession>A0ABP3NWP5</accession>
<organism evidence="1 2">
    <name type="scientific">Saccharopolyspora erythraea</name>
    <name type="common">Streptomyces erythraeus</name>
    <dbReference type="NCBI Taxonomy" id="1836"/>
    <lineage>
        <taxon>Bacteria</taxon>
        <taxon>Bacillati</taxon>
        <taxon>Actinomycetota</taxon>
        <taxon>Actinomycetes</taxon>
        <taxon>Pseudonocardiales</taxon>
        <taxon>Pseudonocardiaceae</taxon>
        <taxon>Saccharopolyspora</taxon>
    </lineage>
</organism>
<proteinExistence type="predicted"/>
<sequence length="79" mass="8889">MRPGPEAPELFGRLLDACEDLAGERGLERMVAGVNAARHDACRRLLARGYRMWLEGVIMQKPNVPGYCRSDAYVIDDLR</sequence>
<gene>
    <name evidence="1" type="ORF">GCM10009533_58400</name>
</gene>
<protein>
    <submittedName>
        <fullName evidence="1">Uncharacterized protein</fullName>
    </submittedName>
</protein>
<keyword evidence="2" id="KW-1185">Reference proteome</keyword>